<proteinExistence type="predicted"/>
<evidence type="ECO:0008006" key="3">
    <source>
        <dbReference type="Google" id="ProtNLM"/>
    </source>
</evidence>
<evidence type="ECO:0000313" key="2">
    <source>
        <dbReference type="Proteomes" id="UP000280091"/>
    </source>
</evidence>
<dbReference type="PANTHER" id="PTHR39186:SF1">
    <property type="entry name" value="DUF2071 DOMAIN-CONTAINING PROTEIN"/>
    <property type="match status" value="1"/>
</dbReference>
<dbReference type="PANTHER" id="PTHR39186">
    <property type="entry name" value="DUF2071 FAMILY PROTEIN"/>
    <property type="match status" value="1"/>
</dbReference>
<sequence>MSVTSGFLIDLQYRYKNQNQQKMSFLKAEWNNLAMINYEVNPQILQKYVPKGTEIDFWNGKCYVSFIGFLFENVRVLGMKIPFHSDFEEVNLRFYVRRFENGAWKRGAVFISEIVPKYAISFVANTFYNEHYRTLPMKHTLKVNENSREFIYQWKVNNNWNTINVETGINPIAIEPDSEAEFITEHYFGYTKINENETFEYQVTHPRWQQYEVTKNESVIDFESVYGKEFAFIKDLKPTSVFLAIGSKITIEDKRKIKL</sequence>
<comment type="caution">
    <text evidence="1">The sequence shown here is derived from an EMBL/GenBank/DDBJ whole genome shotgun (WGS) entry which is preliminary data.</text>
</comment>
<gene>
    <name evidence="1" type="ORF">BC952_3015</name>
</gene>
<dbReference type="InterPro" id="IPR018644">
    <property type="entry name" value="DUF2071"/>
</dbReference>
<evidence type="ECO:0000313" key="1">
    <source>
        <dbReference type="EMBL" id="RKS89687.1"/>
    </source>
</evidence>
<reference evidence="1 2" key="1">
    <citation type="submission" date="2018-10" db="EMBL/GenBank/DDBJ databases">
        <title>Genomic Encyclopedia of Archaeal and Bacterial Type Strains, Phase II (KMG-II): from individual species to whole genera.</title>
        <authorList>
            <person name="Goeker M."/>
        </authorList>
    </citation>
    <scope>NUCLEOTIDE SEQUENCE [LARGE SCALE GENOMIC DNA]</scope>
    <source>
        <strain evidence="1 2">DSM 15094</strain>
    </source>
</reference>
<dbReference type="EMBL" id="RBXA01000006">
    <property type="protein sequence ID" value="RKS89687.1"/>
    <property type="molecule type" value="Genomic_DNA"/>
</dbReference>
<dbReference type="Proteomes" id="UP000280091">
    <property type="component" value="Unassembled WGS sequence"/>
</dbReference>
<dbReference type="AlphaFoldDB" id="A0A495RQ38"/>
<protein>
    <recommendedName>
        <fullName evidence="3">DUF2071 domain-containing protein</fullName>
    </recommendedName>
</protein>
<name>A0A495RQ38_9FLAO</name>
<keyword evidence="2" id="KW-1185">Reference proteome</keyword>
<accession>A0A495RQ38</accession>
<dbReference type="Pfam" id="PF09844">
    <property type="entry name" value="DUF2071"/>
    <property type="match status" value="1"/>
</dbReference>
<organism evidence="1 2">
    <name type="scientific">Flavobacterium limicola</name>
    <dbReference type="NCBI Taxonomy" id="180441"/>
    <lineage>
        <taxon>Bacteria</taxon>
        <taxon>Pseudomonadati</taxon>
        <taxon>Bacteroidota</taxon>
        <taxon>Flavobacteriia</taxon>
        <taxon>Flavobacteriales</taxon>
        <taxon>Flavobacteriaceae</taxon>
        <taxon>Flavobacterium</taxon>
    </lineage>
</organism>